<accession>A0ACA9LRB8</accession>
<sequence length="2219" mass="256456">RMDDDEYKCTATLSYQSNHARDENALTKYTFNDLQDLRGRALLIAKSPVSTKTSDDGGKSSEISAFHMNEFVIQVDMAQQIINMSSQLIELGHFDYRDFKVSTNSTQESTELLQRLAEHLQEWKGIVSEAQHEYYYLTFFLARQILAFYDYFTTNNETNKDKCAMLLRLVNDEAELPPIVDKQIDSTDHHLDILRGIGERLSEIFNEVPAKKRPITADVEQIMSDVVHPGQLFVAACTDKFRVPNIIMSLYAVNLNRCYPESWQLLICKASTTAEELLIFTKRCFFAEKNGYGDQLFCIANVENLDFELQYQLVTHIRSHSQQEKQFNLALICCREHGLHHHILDQFSEYVHITNGLNAISMRNIYKELCPNVSTVSSDLSGQGKTEWIKECSFRKSLIPRSILISDGVTFDKLVRKLSETKIKDFESLHLNIMLIDHPYDVNMFLFELLTFRVVSNGINIAFIPSTTLVFIEVASTMNQYLLDSLPITGYLAKEHLTWNIKNLAISYNYNSPIQIVAKYLDAYDQDIINQENIDFIIPEDGEMPPISQNHCQELFQRYFFRIHTQDVTSYRFLEIFINVLADQLVRLSSSTFFRVETLREMVEDKSIRKTLLETLLDVSIDFATRSVESKAEQLKHLPDAEKANLGTIKQWEDSNHLLVFFMSQTPDSICALYRDKEKVPDDVVNLLKSQYVGIGNQAKGKAIDILDNFDEMHPDEILKKLECLARTTLDKREYPPYALSTDNLLKMALILLRARANVPVVCCGEAGCGKTSLIQFLSIVVNVEFRALNLHAGVREQEILDFMSEAEKIAETGQVWLFFDEINTCNHIGLLADLIAHRQIHGQTIHPNIRLFSACNPYRLRQKGDTQAGLSAKRYEEQSKLAYQVHPLPDQIIDYVWDYGVLKPSDEKIYIYIMVNRHLEKQSNLFPELLAASQQFTRDHEGVHSVSLRDVKRAIILVKYFLNSLKNRPRPQNQRYQDYPSRHGPEPMVLSFILALSLCYQVRIYDQELRAQYCKRMCEVFNRFKPRSIKTDMTPVLFKKIIREEQENYMTRMTKPPQTAENEALLENVLTMIVSIFTKIPLFVVGAPGASKSLAIRLVSQNLRGADSDDPYFKTLPQIYVIPYQGSSSSTSDGIIKVFQKAENYQKTNSKDFPLNTVVLLDEVGLAETSPYNPLKVLHSLLEPSYPHELPNVSVIGISNWRLDNSKSSRALLIQRPKFEEKDLIDTAERLFEKKKWLVWDNRTTKLKSLASSYLRYEKNQSIENFHGLRDYYSLIKSLSDGEPTIESTQMALARNFGGIKQMNNQYLTHFKDVIDTFHGSILFHNITNNLKPISVEELIKANLKDKDARHLMIIGKSDSIVNILTYKLRQWSKEFSKIKDNTVQETTTWDLEPVVIYGSQFPDDFDGDYQYGVLSRIMMCVEAGRPLILTDLEIIYGSLYDLWNQNYITVGKEGDIKYYTRVALGAYSNPMVCVHNNFRCILVLDEKKVSLADPPLLNRFEKQNMSINDTLTDDMKVLVKELSIWVEQISSINAEDGMPKSRFNEHDMFVGFDDEETLQSLVIYNSGNSDSENKESILSKCKELLVGIATSDGIVRSKKSILAHTNSGEVQKWYNFYFHQKHDDLNTYIQSLLENYDKTESSDDIENAENKKQGFQIIINTFSNINTDITSCLGNIACQIDKISTFKSEAQLQNRIKHFWLESDNEILILQCDLATVNSGCIKLAKFIIEQYKHEFLSLNKTSENPKPFKHVCIILHMRRENDAPTISSFNFMCGWDLITIETLSPQQHPLHVYLDGSLIDMLETTYKFEEIINQELFWCLLCMRFQSSSESVDYIKLLFQKIPHHKTLIDCIKIRSLEWLHNNVPESWQLQIAMNKTNLYLYSSFSVALKTYINNLVRKPIAKFLCALEMASGLSVLFNNKYMDCDDLYDDEYYSDKTALLEFWKNGCMDPKIINTENMREPQPDVYPVRNKKLYVKFPFSIYFMRQIDKFKRLYEEDLAMLEEDEENIDTETGELETSVIDACTERFSSNIISAIPILKLPQFFEIAEPYFEDFVDFVSPIYGNNPNNNCVFLSWIISHHMGQKIPNPIKLHMYWWKNAEFALAELQLSLLCPIVIEEMLDLGFDESRELNFEEHLLDQISKMMIGKLYKIDMNNVKNELLAWQHDVVNIISLSTKLPNSFDSPAMHRLRIYNDLSKSFDLPQLLELQELEDENN</sequence>
<proteinExistence type="predicted"/>
<evidence type="ECO:0000313" key="1">
    <source>
        <dbReference type="EMBL" id="CAG8540982.1"/>
    </source>
</evidence>
<comment type="caution">
    <text evidence="1">The sequence shown here is derived from an EMBL/GenBank/DDBJ whole genome shotgun (WGS) entry which is preliminary data.</text>
</comment>
<dbReference type="EMBL" id="CAJVQC010004466">
    <property type="protein sequence ID" value="CAG8540982.1"/>
    <property type="molecule type" value="Genomic_DNA"/>
</dbReference>
<gene>
    <name evidence="1" type="ORF">RPERSI_LOCUS3551</name>
</gene>
<dbReference type="Proteomes" id="UP000789920">
    <property type="component" value="Unassembled WGS sequence"/>
</dbReference>
<feature type="non-terminal residue" evidence="1">
    <location>
        <position position="1"/>
    </location>
</feature>
<keyword evidence="2" id="KW-1185">Reference proteome</keyword>
<name>A0ACA9LRB8_9GLOM</name>
<evidence type="ECO:0000313" key="2">
    <source>
        <dbReference type="Proteomes" id="UP000789920"/>
    </source>
</evidence>
<organism evidence="1 2">
    <name type="scientific">Racocetra persica</name>
    <dbReference type="NCBI Taxonomy" id="160502"/>
    <lineage>
        <taxon>Eukaryota</taxon>
        <taxon>Fungi</taxon>
        <taxon>Fungi incertae sedis</taxon>
        <taxon>Mucoromycota</taxon>
        <taxon>Glomeromycotina</taxon>
        <taxon>Glomeromycetes</taxon>
        <taxon>Diversisporales</taxon>
        <taxon>Gigasporaceae</taxon>
        <taxon>Racocetra</taxon>
    </lineage>
</organism>
<reference evidence="1" key="1">
    <citation type="submission" date="2021-06" db="EMBL/GenBank/DDBJ databases">
        <authorList>
            <person name="Kallberg Y."/>
            <person name="Tangrot J."/>
            <person name="Rosling A."/>
        </authorList>
    </citation>
    <scope>NUCLEOTIDE SEQUENCE</scope>
    <source>
        <strain evidence="1">MA461A</strain>
    </source>
</reference>
<feature type="non-terminal residue" evidence="1">
    <location>
        <position position="2219"/>
    </location>
</feature>
<protein>
    <submittedName>
        <fullName evidence="1">8224_t:CDS:1</fullName>
    </submittedName>
</protein>